<name>A0A246JS41_9SPHN</name>
<reference evidence="1 2" key="1">
    <citation type="journal article" date="2010" name="Int. J. Syst. Evol. Microbiol.">
        <title>Sphingopyxis bauzanensis sp. nov., a psychrophilic bacterium isolated from soil.</title>
        <authorList>
            <person name="Zhang D.C."/>
            <person name="Liu H.C."/>
            <person name="Xin Y.H."/>
            <person name="Zhou Y.G."/>
            <person name="Schinner F."/>
            <person name="Margesin R."/>
        </authorList>
    </citation>
    <scope>NUCLEOTIDE SEQUENCE [LARGE SCALE GENOMIC DNA]</scope>
    <source>
        <strain evidence="1 2">DSM 22271</strain>
    </source>
</reference>
<comment type="caution">
    <text evidence="1">The sequence shown here is derived from an EMBL/GenBank/DDBJ whole genome shotgun (WGS) entry which is preliminary data.</text>
</comment>
<sequence length="61" mass="6825">MQTETYIPNHYTTCEEYRGFVIALFQGSYRGFRGRFEIGSGNTRVAVRRLIDASFANGGAA</sequence>
<dbReference type="AlphaFoldDB" id="A0A246JS41"/>
<organism evidence="1 2">
    <name type="scientific">Sphingopyxis bauzanensis</name>
    <dbReference type="NCBI Taxonomy" id="651663"/>
    <lineage>
        <taxon>Bacteria</taxon>
        <taxon>Pseudomonadati</taxon>
        <taxon>Pseudomonadota</taxon>
        <taxon>Alphaproteobacteria</taxon>
        <taxon>Sphingomonadales</taxon>
        <taxon>Sphingomonadaceae</taxon>
        <taxon>Sphingopyxis</taxon>
    </lineage>
</organism>
<dbReference type="EMBL" id="NISK01000003">
    <property type="protein sequence ID" value="OWQ95753.1"/>
    <property type="molecule type" value="Genomic_DNA"/>
</dbReference>
<protein>
    <submittedName>
        <fullName evidence="1">Uncharacterized protein</fullName>
    </submittedName>
</protein>
<dbReference type="Proteomes" id="UP000197361">
    <property type="component" value="Unassembled WGS sequence"/>
</dbReference>
<dbReference type="RefSeq" id="WP_088441855.1">
    <property type="nucleotide sequence ID" value="NZ_BMMC01000002.1"/>
</dbReference>
<keyword evidence="2" id="KW-1185">Reference proteome</keyword>
<gene>
    <name evidence="1" type="ORF">CDQ92_13300</name>
</gene>
<evidence type="ECO:0000313" key="1">
    <source>
        <dbReference type="EMBL" id="OWQ95753.1"/>
    </source>
</evidence>
<evidence type="ECO:0000313" key="2">
    <source>
        <dbReference type="Proteomes" id="UP000197361"/>
    </source>
</evidence>
<accession>A0A246JS41</accession>
<proteinExistence type="predicted"/>